<evidence type="ECO:0000256" key="2">
    <source>
        <dbReference type="SAM" id="Phobius"/>
    </source>
</evidence>
<dbReference type="EMBL" id="BAABME010002821">
    <property type="protein sequence ID" value="GAA0156259.1"/>
    <property type="molecule type" value="Genomic_DNA"/>
</dbReference>
<evidence type="ECO:0000313" key="5">
    <source>
        <dbReference type="Proteomes" id="UP001454036"/>
    </source>
</evidence>
<dbReference type="Proteomes" id="UP001454036">
    <property type="component" value="Unassembled WGS sequence"/>
</dbReference>
<dbReference type="Pfam" id="PF20705">
    <property type="entry name" value="DUF6821"/>
    <property type="match status" value="1"/>
</dbReference>
<dbReference type="PANTHER" id="PTHR33646:SF6">
    <property type="entry name" value="TRANSMEMBRANE PROTEIN"/>
    <property type="match status" value="1"/>
</dbReference>
<proteinExistence type="predicted"/>
<evidence type="ECO:0000259" key="3">
    <source>
        <dbReference type="Pfam" id="PF20705"/>
    </source>
</evidence>
<accession>A0AAV3PWP2</accession>
<keyword evidence="2" id="KW-0812">Transmembrane</keyword>
<dbReference type="InterPro" id="IPR045883">
    <property type="entry name" value="At4g13530-like"/>
</dbReference>
<name>A0AAV3PWP2_LITER</name>
<feature type="region of interest" description="Disordered" evidence="1">
    <location>
        <begin position="170"/>
        <end position="223"/>
    </location>
</feature>
<dbReference type="InterPro" id="IPR049224">
    <property type="entry name" value="DUF6821"/>
</dbReference>
<feature type="transmembrane region" description="Helical" evidence="2">
    <location>
        <begin position="252"/>
        <end position="272"/>
    </location>
</feature>
<keyword evidence="2" id="KW-0472">Membrane</keyword>
<reference evidence="4 5" key="1">
    <citation type="submission" date="2024-01" db="EMBL/GenBank/DDBJ databases">
        <title>The complete chloroplast genome sequence of Lithospermum erythrorhizon: insights into the phylogenetic relationship among Boraginaceae species and the maternal lineages of purple gromwells.</title>
        <authorList>
            <person name="Okada T."/>
            <person name="Watanabe K."/>
        </authorList>
    </citation>
    <scope>NUCLEOTIDE SEQUENCE [LARGE SCALE GENOMIC DNA]</scope>
</reference>
<keyword evidence="2" id="KW-1133">Transmembrane helix</keyword>
<evidence type="ECO:0000313" key="4">
    <source>
        <dbReference type="EMBL" id="GAA0156259.1"/>
    </source>
</evidence>
<organism evidence="4 5">
    <name type="scientific">Lithospermum erythrorhizon</name>
    <name type="common">Purple gromwell</name>
    <name type="synonym">Lithospermum officinale var. erythrorhizon</name>
    <dbReference type="NCBI Taxonomy" id="34254"/>
    <lineage>
        <taxon>Eukaryota</taxon>
        <taxon>Viridiplantae</taxon>
        <taxon>Streptophyta</taxon>
        <taxon>Embryophyta</taxon>
        <taxon>Tracheophyta</taxon>
        <taxon>Spermatophyta</taxon>
        <taxon>Magnoliopsida</taxon>
        <taxon>eudicotyledons</taxon>
        <taxon>Gunneridae</taxon>
        <taxon>Pentapetalae</taxon>
        <taxon>asterids</taxon>
        <taxon>lamiids</taxon>
        <taxon>Boraginales</taxon>
        <taxon>Boraginaceae</taxon>
        <taxon>Boraginoideae</taxon>
        <taxon>Lithospermeae</taxon>
        <taxon>Lithospermum</taxon>
    </lineage>
</organism>
<gene>
    <name evidence="4" type="ORF">LIER_13789</name>
</gene>
<dbReference type="PANTHER" id="PTHR33646">
    <property type="entry name" value="GB|AAF00631.1"/>
    <property type="match status" value="1"/>
</dbReference>
<sequence>MEVEGSELQDWEVLSEPFIGDVAESEESSGFVEGMIQTNYFSLDSPKNNIVSDDNEVSCKHFARSLSESSSELSDGKGVSEFEGKYDVGFVQNDQNGKFLEGVDEVEHLITENDQNENFLEGFNGVEDMVTENEGKSDVDIVENDQKGNFIEGFNGVEHMVTENDNNLEKFSDDLSGSSSGEMTVEGDQGSGELGMKEDEISGEECSEREASEEKGEAEVSEVQEEKKKKSGIVWWKLPIEFLRYCVFKGPVWTVSVAAAFMGLVVLGRRLYTMKKKKSKALGPRITMDDKKISQFMSDAARLNEAFSVVKRVPVIRPSLPAGGVTPWPVVSLR</sequence>
<comment type="caution">
    <text evidence="4">The sequence shown here is derived from an EMBL/GenBank/DDBJ whole genome shotgun (WGS) entry which is preliminary data.</text>
</comment>
<feature type="domain" description="DUF6821" evidence="3">
    <location>
        <begin position="206"/>
        <end position="324"/>
    </location>
</feature>
<keyword evidence="5" id="KW-1185">Reference proteome</keyword>
<dbReference type="AlphaFoldDB" id="A0AAV3PWP2"/>
<evidence type="ECO:0000256" key="1">
    <source>
        <dbReference type="SAM" id="MobiDB-lite"/>
    </source>
</evidence>
<protein>
    <recommendedName>
        <fullName evidence="3">DUF6821 domain-containing protein</fullName>
    </recommendedName>
</protein>
<feature type="compositionally biased region" description="Basic and acidic residues" evidence="1">
    <location>
        <begin position="195"/>
        <end position="223"/>
    </location>
</feature>